<reference evidence="10" key="2">
    <citation type="submission" date="2025-08" db="UniProtKB">
        <authorList>
            <consortium name="Ensembl"/>
        </authorList>
    </citation>
    <scope>IDENTIFICATION</scope>
</reference>
<dbReference type="EMBL" id="AFYH01178289">
    <property type="status" value="NOT_ANNOTATED_CDS"/>
    <property type="molecule type" value="Genomic_DNA"/>
</dbReference>
<dbReference type="Pfam" id="PF10629">
    <property type="entry name" value="CMI2B-like"/>
    <property type="match status" value="3"/>
</dbReference>
<evidence type="ECO:0000256" key="7">
    <source>
        <dbReference type="ARBA" id="ARBA00041163"/>
    </source>
</evidence>
<dbReference type="GeneTree" id="ENSGT00940000154822"/>
<comment type="subcellular location">
    <subcellularLocation>
        <location evidence="1">Cytoplasm</location>
        <location evidence="1">Cytoskeleton</location>
        <location evidence="1">Cilium axoneme</location>
    </subcellularLocation>
</comment>
<gene>
    <name evidence="10" type="primary">CIMIP2B</name>
</gene>
<evidence type="ECO:0000259" key="9">
    <source>
        <dbReference type="Pfam" id="PF10629"/>
    </source>
</evidence>
<comment type="function">
    <text evidence="5">Microtubule inner protein (MIP) part of the dynein-decorated doublet microtubules (DMTs) in cilia axoneme, which is required for motile cilia beating.</text>
</comment>
<dbReference type="OMA" id="CCGQDLT"/>
<feature type="region of interest" description="Disordered" evidence="8">
    <location>
        <begin position="176"/>
        <end position="196"/>
    </location>
</feature>
<accession>H3AM11</accession>
<dbReference type="eggNOG" id="ENOG502RTSD">
    <property type="taxonomic scope" value="Eukaryota"/>
</dbReference>
<name>H3AM11_LATCH</name>
<dbReference type="EMBL" id="AFYH01178292">
    <property type="status" value="NOT_ANNOTATED_CDS"/>
    <property type="molecule type" value="Genomic_DNA"/>
</dbReference>
<keyword evidence="3" id="KW-0206">Cytoskeleton</keyword>
<dbReference type="InterPro" id="IPR018902">
    <property type="entry name" value="CMI2A-C-like_dom"/>
</dbReference>
<evidence type="ECO:0000313" key="11">
    <source>
        <dbReference type="Proteomes" id="UP000008672"/>
    </source>
</evidence>
<keyword evidence="2" id="KW-0963">Cytoplasm</keyword>
<dbReference type="PANTHER" id="PTHR22146">
    <property type="entry name" value="CAT EYE SYNDROME CRITICAL REGION PROTEIN 6"/>
    <property type="match status" value="1"/>
</dbReference>
<dbReference type="PANTHER" id="PTHR22146:SF8">
    <property type="entry name" value="PROTEIN FAM166B"/>
    <property type="match status" value="1"/>
</dbReference>
<dbReference type="GO" id="GO:0005930">
    <property type="term" value="C:axoneme"/>
    <property type="evidence" value="ECO:0007669"/>
    <property type="project" value="UniProtKB-SubCell"/>
</dbReference>
<keyword evidence="4" id="KW-0966">Cell projection</keyword>
<proteinExistence type="inferred from homology"/>
<dbReference type="EMBL" id="AFYH01178290">
    <property type="status" value="NOT_ANNOTATED_CDS"/>
    <property type="molecule type" value="Genomic_DNA"/>
</dbReference>
<dbReference type="GO" id="GO:0015630">
    <property type="term" value="C:microtubule cytoskeleton"/>
    <property type="evidence" value="ECO:0007669"/>
    <property type="project" value="UniProtKB-ARBA"/>
</dbReference>
<reference evidence="11" key="1">
    <citation type="submission" date="2011-08" db="EMBL/GenBank/DDBJ databases">
        <title>The draft genome of Latimeria chalumnae.</title>
        <authorList>
            <person name="Di Palma F."/>
            <person name="Alfoldi J."/>
            <person name="Johnson J."/>
            <person name="Berlin A."/>
            <person name="Gnerre S."/>
            <person name="Jaffe D."/>
            <person name="MacCallum I."/>
            <person name="Young S."/>
            <person name="Walker B.J."/>
            <person name="Lander E."/>
            <person name="Lindblad-Toh K."/>
        </authorList>
    </citation>
    <scope>NUCLEOTIDE SEQUENCE [LARGE SCALE GENOMIC DNA]</scope>
    <source>
        <strain evidence="11">Wild caught</strain>
    </source>
</reference>
<protein>
    <recommendedName>
        <fullName evidence="7">Ciliary microtubule inner protein 2B</fullName>
    </recommendedName>
</protein>
<evidence type="ECO:0000256" key="4">
    <source>
        <dbReference type="ARBA" id="ARBA00023273"/>
    </source>
</evidence>
<evidence type="ECO:0000313" key="10">
    <source>
        <dbReference type="Ensembl" id="ENSLACP00000010682.1"/>
    </source>
</evidence>
<evidence type="ECO:0000256" key="5">
    <source>
        <dbReference type="ARBA" id="ARBA00035003"/>
    </source>
</evidence>
<dbReference type="AlphaFoldDB" id="H3AM11"/>
<comment type="similarity">
    <text evidence="6">Belongs to the CIMIP2 family.</text>
</comment>
<dbReference type="Ensembl" id="ENSLACT00000010761.1">
    <property type="protein sequence ID" value="ENSLACP00000010682.1"/>
    <property type="gene ID" value="ENSLACG00000009409.1"/>
</dbReference>
<sequence>MAASFPPKISPMLMTSEPHYVPGYAGYCPQYKFRGGKTYGKLTSELLTNPDMALSGHLLLQSSLVKPGAGEGGAETRDVPLTSRRISWRDQRLSPSLIPGYTGFVPKSQNYFAKTYTESSRAALMDFEREQLQLASKKEQMDFVEAMRSEKATPQTREEKELLAVKYVTPLTPITRDVPPYHSPHSPKPSRSPYFAEKRDPNKYFISGFSGHVPRARFLFGSSYPVTTNRALVQFGEMLSQAQSVAEANAGSAVPSHKEESVKLLPQRNVIYPATLGLLPRYTGYIPGYKFQFGHTYGHLTHDALGTSTFQKQAAA</sequence>
<dbReference type="Proteomes" id="UP000008672">
    <property type="component" value="Unassembled WGS sequence"/>
</dbReference>
<evidence type="ECO:0000256" key="3">
    <source>
        <dbReference type="ARBA" id="ARBA00023212"/>
    </source>
</evidence>
<evidence type="ECO:0000256" key="2">
    <source>
        <dbReference type="ARBA" id="ARBA00022490"/>
    </source>
</evidence>
<dbReference type="InParanoid" id="H3AM11"/>
<evidence type="ECO:0000256" key="1">
    <source>
        <dbReference type="ARBA" id="ARBA00004430"/>
    </source>
</evidence>
<feature type="domain" description="Ciliary microtubule inner protein 2A-C-like" evidence="9">
    <location>
        <begin position="277"/>
        <end position="304"/>
    </location>
</feature>
<dbReference type="EMBL" id="AFYH01178291">
    <property type="status" value="NOT_ANNOTATED_CDS"/>
    <property type="molecule type" value="Genomic_DNA"/>
</dbReference>
<dbReference type="STRING" id="7897.ENSLACP00000010682"/>
<dbReference type="FunCoup" id="H3AM11">
    <property type="interactions" value="13"/>
</dbReference>
<feature type="domain" description="Ciliary microtubule inner protein 2A-C-like" evidence="9">
    <location>
        <begin position="95"/>
        <end position="137"/>
    </location>
</feature>
<keyword evidence="11" id="KW-1185">Reference proteome</keyword>
<dbReference type="HOGENOM" id="CLU_065650_1_0_1"/>
<organism evidence="10 11">
    <name type="scientific">Latimeria chalumnae</name>
    <name type="common">Coelacanth</name>
    <dbReference type="NCBI Taxonomy" id="7897"/>
    <lineage>
        <taxon>Eukaryota</taxon>
        <taxon>Metazoa</taxon>
        <taxon>Chordata</taxon>
        <taxon>Craniata</taxon>
        <taxon>Vertebrata</taxon>
        <taxon>Euteleostomi</taxon>
        <taxon>Coelacanthiformes</taxon>
        <taxon>Coelacanthidae</taxon>
        <taxon>Latimeria</taxon>
    </lineage>
</organism>
<evidence type="ECO:0000256" key="8">
    <source>
        <dbReference type="SAM" id="MobiDB-lite"/>
    </source>
</evidence>
<evidence type="ECO:0000256" key="6">
    <source>
        <dbReference type="ARBA" id="ARBA00035661"/>
    </source>
</evidence>
<reference evidence="10" key="3">
    <citation type="submission" date="2025-09" db="UniProtKB">
        <authorList>
            <consortium name="Ensembl"/>
        </authorList>
    </citation>
    <scope>IDENTIFICATION</scope>
</reference>
<feature type="domain" description="Ciliary microtubule inner protein 2A-C-like" evidence="9">
    <location>
        <begin position="17"/>
        <end position="49"/>
    </location>
</feature>